<gene>
    <name evidence="1" type="ORF">DPEC_G00243450</name>
</gene>
<proteinExistence type="predicted"/>
<keyword evidence="2" id="KW-1185">Reference proteome</keyword>
<name>A0ACC2FVF2_DALPE</name>
<protein>
    <submittedName>
        <fullName evidence="1">Uncharacterized protein</fullName>
    </submittedName>
</protein>
<organism evidence="1 2">
    <name type="scientific">Dallia pectoralis</name>
    <name type="common">Alaska blackfish</name>
    <dbReference type="NCBI Taxonomy" id="75939"/>
    <lineage>
        <taxon>Eukaryota</taxon>
        <taxon>Metazoa</taxon>
        <taxon>Chordata</taxon>
        <taxon>Craniata</taxon>
        <taxon>Vertebrata</taxon>
        <taxon>Euteleostomi</taxon>
        <taxon>Actinopterygii</taxon>
        <taxon>Neopterygii</taxon>
        <taxon>Teleostei</taxon>
        <taxon>Protacanthopterygii</taxon>
        <taxon>Esociformes</taxon>
        <taxon>Umbridae</taxon>
        <taxon>Dallia</taxon>
    </lineage>
</organism>
<comment type="caution">
    <text evidence="1">The sequence shown here is derived from an EMBL/GenBank/DDBJ whole genome shotgun (WGS) entry which is preliminary data.</text>
</comment>
<sequence>MAVVKPRFLMELLMMNTALLLSGLEGIRLYSRVDDDVILPCKSMADPNCSSTSWSFERLGPPLHVVTGGKIMAEKAERMRVMSDCSLEVKRITAEDAGFYTCKQHCSDEQEDTGKVAHVLLSVVFISSSTLATDLKPYNTLTLNCSLQFFSALACQSLAHTGVIVSWVDETGATLQGERYQFSGTSHCDVTLIVTLQEEDNNRKWRCQLTDKGEVKTFIDFRSSFTSTFAVQSPESFSHYSTPPETGYTVHNAISRIVLCVTLPLLVLIGAVHIRRKQQQADNSSGVEVQVVN</sequence>
<dbReference type="EMBL" id="CM055748">
    <property type="protein sequence ID" value="KAJ7995332.1"/>
    <property type="molecule type" value="Genomic_DNA"/>
</dbReference>
<reference evidence="1" key="1">
    <citation type="submission" date="2021-05" db="EMBL/GenBank/DDBJ databases">
        <authorList>
            <person name="Pan Q."/>
            <person name="Jouanno E."/>
            <person name="Zahm M."/>
            <person name="Klopp C."/>
            <person name="Cabau C."/>
            <person name="Louis A."/>
            <person name="Berthelot C."/>
            <person name="Parey E."/>
            <person name="Roest Crollius H."/>
            <person name="Montfort J."/>
            <person name="Robinson-Rechavi M."/>
            <person name="Bouchez O."/>
            <person name="Lampietro C."/>
            <person name="Lopez Roques C."/>
            <person name="Donnadieu C."/>
            <person name="Postlethwait J."/>
            <person name="Bobe J."/>
            <person name="Dillon D."/>
            <person name="Chandos A."/>
            <person name="von Hippel F."/>
            <person name="Guiguen Y."/>
        </authorList>
    </citation>
    <scope>NUCLEOTIDE SEQUENCE</scope>
    <source>
        <strain evidence="1">YG-Jan2019</strain>
    </source>
</reference>
<dbReference type="Proteomes" id="UP001157502">
    <property type="component" value="Chromosome 21"/>
</dbReference>
<accession>A0ACC2FVF2</accession>
<evidence type="ECO:0000313" key="2">
    <source>
        <dbReference type="Proteomes" id="UP001157502"/>
    </source>
</evidence>
<evidence type="ECO:0000313" key="1">
    <source>
        <dbReference type="EMBL" id="KAJ7995332.1"/>
    </source>
</evidence>